<keyword evidence="6 14" id="KW-0597">Phosphoprotein</keyword>
<comment type="caution">
    <text evidence="20">The sequence shown here is derived from an EMBL/GenBank/DDBJ whole genome shotgun (WGS) entry which is preliminary data.</text>
</comment>
<evidence type="ECO:0000256" key="15">
    <source>
        <dbReference type="SAM" id="Coils"/>
    </source>
</evidence>
<dbReference type="PRINTS" id="PR00344">
    <property type="entry name" value="BCTRLSENSOR"/>
</dbReference>
<dbReference type="Gene3D" id="1.10.287.130">
    <property type="match status" value="1"/>
</dbReference>
<dbReference type="InterPro" id="IPR036097">
    <property type="entry name" value="HisK_dim/P_sf"/>
</dbReference>
<dbReference type="EMBL" id="RYYR01000018">
    <property type="protein sequence ID" value="RUL50902.1"/>
    <property type="molecule type" value="Genomic_DNA"/>
</dbReference>
<feature type="domain" description="HAMP" evidence="19">
    <location>
        <begin position="206"/>
        <end position="260"/>
    </location>
</feature>
<evidence type="ECO:0000256" key="10">
    <source>
        <dbReference type="ARBA" id="ARBA00022840"/>
    </source>
</evidence>
<keyword evidence="7" id="KW-0808">Transferase</keyword>
<dbReference type="InterPro" id="IPR003594">
    <property type="entry name" value="HATPase_dom"/>
</dbReference>
<dbReference type="SUPFAM" id="SSF55874">
    <property type="entry name" value="ATPase domain of HSP90 chaperone/DNA topoisomerase II/histidine kinase"/>
    <property type="match status" value="1"/>
</dbReference>
<feature type="coiled-coil region" evidence="15">
    <location>
        <begin position="425"/>
        <end position="525"/>
    </location>
</feature>
<evidence type="ECO:0000256" key="8">
    <source>
        <dbReference type="ARBA" id="ARBA00022741"/>
    </source>
</evidence>
<dbReference type="SUPFAM" id="SSF158472">
    <property type="entry name" value="HAMP domain-like"/>
    <property type="match status" value="1"/>
</dbReference>
<dbReference type="Pfam" id="PF00672">
    <property type="entry name" value="HAMP"/>
    <property type="match status" value="1"/>
</dbReference>
<dbReference type="Pfam" id="PF02518">
    <property type="entry name" value="HATPase_c"/>
    <property type="match status" value="1"/>
</dbReference>
<accession>A0A3S0RUT4</accession>
<evidence type="ECO:0000313" key="20">
    <source>
        <dbReference type="EMBL" id="RUL50902.1"/>
    </source>
</evidence>
<evidence type="ECO:0000256" key="12">
    <source>
        <dbReference type="ARBA" id="ARBA00023136"/>
    </source>
</evidence>
<dbReference type="Gene3D" id="3.40.50.2300">
    <property type="match status" value="2"/>
</dbReference>
<evidence type="ECO:0000313" key="21">
    <source>
        <dbReference type="Proteomes" id="UP000287910"/>
    </source>
</evidence>
<comment type="catalytic activity">
    <reaction evidence="1">
        <text>ATP + protein L-histidine = ADP + protein N-phospho-L-histidine.</text>
        <dbReference type="EC" id="2.7.13.3"/>
    </reaction>
</comment>
<evidence type="ECO:0000256" key="13">
    <source>
        <dbReference type="ARBA" id="ARBA00074306"/>
    </source>
</evidence>
<feature type="modified residue" description="4-aspartylphosphate" evidence="14">
    <location>
        <position position="863"/>
    </location>
</feature>
<dbReference type="InterPro" id="IPR003018">
    <property type="entry name" value="GAF"/>
</dbReference>
<dbReference type="SMART" id="SM00448">
    <property type="entry name" value="REC"/>
    <property type="match status" value="2"/>
</dbReference>
<dbReference type="PROSITE" id="PS50110">
    <property type="entry name" value="RESPONSE_REGULATORY"/>
    <property type="match status" value="2"/>
</dbReference>
<dbReference type="SUPFAM" id="SSF55781">
    <property type="entry name" value="GAF domain-like"/>
    <property type="match status" value="1"/>
</dbReference>
<dbReference type="SMART" id="SM00065">
    <property type="entry name" value="GAF"/>
    <property type="match status" value="1"/>
</dbReference>
<dbReference type="InterPro" id="IPR036890">
    <property type="entry name" value="HATPase_C_sf"/>
</dbReference>
<keyword evidence="16" id="KW-1133">Transmembrane helix</keyword>
<evidence type="ECO:0000256" key="7">
    <source>
        <dbReference type="ARBA" id="ARBA00022679"/>
    </source>
</evidence>
<keyword evidence="5" id="KW-1003">Cell membrane</keyword>
<name>A0A3S0RUT4_9BACI</name>
<feature type="domain" description="Response regulatory" evidence="18">
    <location>
        <begin position="959"/>
        <end position="1076"/>
    </location>
</feature>
<dbReference type="PANTHER" id="PTHR45339">
    <property type="entry name" value="HYBRID SIGNAL TRANSDUCTION HISTIDINE KINASE J"/>
    <property type="match status" value="1"/>
</dbReference>
<protein>
    <recommendedName>
        <fullName evidence="13">Circadian input-output histidine kinase CikA</fullName>
        <ecNumber evidence="4">2.7.13.3</ecNumber>
    </recommendedName>
</protein>
<comment type="subcellular location">
    <subcellularLocation>
        <location evidence="2">Cell membrane</location>
        <topology evidence="2">Multi-pass membrane protein</topology>
    </subcellularLocation>
</comment>
<comment type="similarity">
    <text evidence="3">In the N-terminal section; belongs to the phytochrome family.</text>
</comment>
<keyword evidence="9" id="KW-0418">Kinase</keyword>
<dbReference type="Pfam" id="PF13185">
    <property type="entry name" value="GAF_2"/>
    <property type="match status" value="1"/>
</dbReference>
<dbReference type="Pfam" id="PF12729">
    <property type="entry name" value="4HB_MCP_1"/>
    <property type="match status" value="1"/>
</dbReference>
<dbReference type="RefSeq" id="WP_126659653.1">
    <property type="nucleotide sequence ID" value="NZ_RYYR01000018.1"/>
</dbReference>
<evidence type="ECO:0000259" key="17">
    <source>
        <dbReference type="PROSITE" id="PS50109"/>
    </source>
</evidence>
<dbReference type="CDD" id="cd06225">
    <property type="entry name" value="HAMP"/>
    <property type="match status" value="1"/>
</dbReference>
<dbReference type="GO" id="GO:0005524">
    <property type="term" value="F:ATP binding"/>
    <property type="evidence" value="ECO:0007669"/>
    <property type="project" value="UniProtKB-KW"/>
</dbReference>
<dbReference type="PROSITE" id="PS50109">
    <property type="entry name" value="HIS_KIN"/>
    <property type="match status" value="1"/>
</dbReference>
<dbReference type="SMART" id="SM00304">
    <property type="entry name" value="HAMP"/>
    <property type="match status" value="1"/>
</dbReference>
<dbReference type="InterPro" id="IPR024478">
    <property type="entry name" value="HlyB_4HB_MCP"/>
</dbReference>
<dbReference type="Gene3D" id="6.10.340.10">
    <property type="match status" value="1"/>
</dbReference>
<dbReference type="InterPro" id="IPR005467">
    <property type="entry name" value="His_kinase_dom"/>
</dbReference>
<dbReference type="SUPFAM" id="SSF47384">
    <property type="entry name" value="Homodimeric domain of signal transducing histidine kinase"/>
    <property type="match status" value="1"/>
</dbReference>
<dbReference type="GO" id="GO:0000155">
    <property type="term" value="F:phosphorelay sensor kinase activity"/>
    <property type="evidence" value="ECO:0007669"/>
    <property type="project" value="InterPro"/>
</dbReference>
<feature type="modified residue" description="4-aspartylphosphate" evidence="14">
    <location>
        <position position="1009"/>
    </location>
</feature>
<dbReference type="SMART" id="SM00388">
    <property type="entry name" value="HisKA"/>
    <property type="match status" value="1"/>
</dbReference>
<dbReference type="Gene3D" id="3.30.450.40">
    <property type="match status" value="1"/>
</dbReference>
<keyword evidence="16" id="KW-0812">Transmembrane</keyword>
<evidence type="ECO:0000256" key="11">
    <source>
        <dbReference type="ARBA" id="ARBA00023012"/>
    </source>
</evidence>
<dbReference type="FunFam" id="3.30.565.10:FF:000010">
    <property type="entry name" value="Sensor histidine kinase RcsC"/>
    <property type="match status" value="1"/>
</dbReference>
<feature type="domain" description="Response regulatory" evidence="18">
    <location>
        <begin position="814"/>
        <end position="930"/>
    </location>
</feature>
<dbReference type="AlphaFoldDB" id="A0A3S0RUT4"/>
<dbReference type="CDD" id="cd16922">
    <property type="entry name" value="HATPase_EvgS-ArcB-TorS-like"/>
    <property type="match status" value="1"/>
</dbReference>
<evidence type="ECO:0000256" key="1">
    <source>
        <dbReference type="ARBA" id="ARBA00000085"/>
    </source>
</evidence>
<evidence type="ECO:0000259" key="19">
    <source>
        <dbReference type="PROSITE" id="PS50885"/>
    </source>
</evidence>
<dbReference type="SMART" id="SM00387">
    <property type="entry name" value="HATPase_c"/>
    <property type="match status" value="1"/>
</dbReference>
<feature type="transmembrane region" description="Helical" evidence="16">
    <location>
        <begin position="183"/>
        <end position="202"/>
    </location>
</feature>
<dbReference type="Gene3D" id="3.30.565.10">
    <property type="entry name" value="Histidine kinase-like ATPase, C-terminal domain"/>
    <property type="match status" value="1"/>
</dbReference>
<dbReference type="CDD" id="cd00156">
    <property type="entry name" value="REC"/>
    <property type="match status" value="1"/>
</dbReference>
<dbReference type="Pfam" id="PF00512">
    <property type="entry name" value="HisKA"/>
    <property type="match status" value="1"/>
</dbReference>
<organism evidence="20 21">
    <name type="scientific">Lysinibacillus antri</name>
    <dbReference type="NCBI Taxonomy" id="2498145"/>
    <lineage>
        <taxon>Bacteria</taxon>
        <taxon>Bacillati</taxon>
        <taxon>Bacillota</taxon>
        <taxon>Bacilli</taxon>
        <taxon>Bacillales</taxon>
        <taxon>Bacillaceae</taxon>
        <taxon>Lysinibacillus</taxon>
    </lineage>
</organism>
<keyword evidence="10" id="KW-0067">ATP-binding</keyword>
<dbReference type="InterPro" id="IPR001789">
    <property type="entry name" value="Sig_transdc_resp-reg_receiver"/>
</dbReference>
<dbReference type="Proteomes" id="UP000287910">
    <property type="component" value="Unassembled WGS sequence"/>
</dbReference>
<dbReference type="EC" id="2.7.13.3" evidence="4"/>
<dbReference type="InterPro" id="IPR003660">
    <property type="entry name" value="HAMP_dom"/>
</dbReference>
<dbReference type="InterPro" id="IPR011006">
    <property type="entry name" value="CheY-like_superfamily"/>
</dbReference>
<evidence type="ECO:0000256" key="2">
    <source>
        <dbReference type="ARBA" id="ARBA00004651"/>
    </source>
</evidence>
<gene>
    <name evidence="20" type="ORF">EK386_13215</name>
</gene>
<dbReference type="CDD" id="cd00082">
    <property type="entry name" value="HisKA"/>
    <property type="match status" value="1"/>
</dbReference>
<dbReference type="CDD" id="cd17546">
    <property type="entry name" value="REC_hyHK_CKI1_RcsC-like"/>
    <property type="match status" value="1"/>
</dbReference>
<dbReference type="InterPro" id="IPR003661">
    <property type="entry name" value="HisK_dim/P_dom"/>
</dbReference>
<dbReference type="InterPro" id="IPR004358">
    <property type="entry name" value="Sig_transdc_His_kin-like_C"/>
</dbReference>
<keyword evidence="15" id="KW-0175">Coiled coil</keyword>
<keyword evidence="11" id="KW-0902">Two-component regulatory system</keyword>
<feature type="coiled-coil region" evidence="15">
    <location>
        <begin position="72"/>
        <end position="99"/>
    </location>
</feature>
<keyword evidence="8" id="KW-0547">Nucleotide-binding</keyword>
<feature type="domain" description="Histidine kinase" evidence="17">
    <location>
        <begin position="539"/>
        <end position="765"/>
    </location>
</feature>
<sequence length="1077" mass="121381">MKIRTRLLIALSTLPLFFFFVIGSGWLQISHINNSSEEIKLKFDSSTLAGQIRADIKDEGIILRNLIIYDDEAALKAELRALQTERENVHTNILLLEQNIQSPEQKALVDTLKTTNSEFENYTDQITSFISENRIEEARNLMDENSKSIHEEFTIVLRNITNGFDTQLESSLFSLVDNVRKEIVIAGFILAFGIILVTFICMKNILSIFKRMTAMTDVMKSISNGHTNLGTKVEVISNDEFDAIATSFNQMTDTLDIQMNKEKELTWKKSNINDITTHLTGKLEIPMFGQTLLSKLVPLVKSSHALFYVKDMHTNSNQLFKHVSSYASNEKLAKQSIKLGEGLIGQAIIEKKMLHITNVPSTHIILSGLGESKPLNLIVLPITFEGEVNAVIELASFHPFDENQLSFLEELSDNLGIVLESVLSRNQLAMLLEESQTLMEEVQAQSEELQNQQEELRATNEELEEQTQALRQSELKLQLQQVELEQTNAELEEKAKRLEEQNLKYEEANRIVKKAKAELEVKAEQLALSSKYKSEFLANMSHELRTPLNSLIILSKLLADNSNRNLTEKQVEYAKTIYSSGNDLLILINNILDLAKIESGKTEIIPGNIEIQNIVEFVQSNFNVIADNQNLLLNIHVLDGTPPTLYSDEVRIQQVLKNLLSNAFKFTDEGEVRLEIKPKQHPTEQGKLTLAFSVIDTGIGISKDKLNLIFEAFQQADGTTSRKYGGTGLGLSISRELATLLGGKIVVESEEGKGSTFTFYVGNYEAQPQEIITPVELTQVEAAVTFVEQTQENNKLRMAQDIQSISTTNSHIKRILIVDDDFNQRNSLMELIGNMDFVIKAVSTGIEARNLLKLERFDCLILDLGLTDTSGFHLLTEIKNNPIHSDLKVFVYTGRDLSVKEELELNKFAHTIIIKNERSPARLVAELELYLSDSNNRSVEESFFVNKKIDSNSDLVGKKILLVDDDVRNVFALSSVLEMAGLTVLFAYNGIESIHLLEQHSDIDLVLMDIMMPEMDGYEAISRIRLMPQYTQLPIIALTAKAMKEDHEKCLAIGASDYIAKPVEPDQLISIMKVWLY</sequence>
<proteinExistence type="inferred from homology"/>
<evidence type="ECO:0000256" key="6">
    <source>
        <dbReference type="ARBA" id="ARBA00022553"/>
    </source>
</evidence>
<evidence type="ECO:0000256" key="3">
    <source>
        <dbReference type="ARBA" id="ARBA00006402"/>
    </source>
</evidence>
<dbReference type="PANTHER" id="PTHR45339:SF1">
    <property type="entry name" value="HYBRID SIGNAL TRANSDUCTION HISTIDINE KINASE J"/>
    <property type="match status" value="1"/>
</dbReference>
<keyword evidence="12 16" id="KW-0472">Membrane</keyword>
<dbReference type="InterPro" id="IPR047347">
    <property type="entry name" value="YvaQ-like_sensor"/>
</dbReference>
<evidence type="ECO:0000256" key="9">
    <source>
        <dbReference type="ARBA" id="ARBA00022777"/>
    </source>
</evidence>
<dbReference type="CDD" id="cd19411">
    <property type="entry name" value="MCP2201-like_sensor"/>
    <property type="match status" value="1"/>
</dbReference>
<dbReference type="Pfam" id="PF00072">
    <property type="entry name" value="Response_reg"/>
    <property type="match status" value="2"/>
</dbReference>
<evidence type="ECO:0000259" key="18">
    <source>
        <dbReference type="PROSITE" id="PS50110"/>
    </source>
</evidence>
<dbReference type="PROSITE" id="PS50885">
    <property type="entry name" value="HAMP"/>
    <property type="match status" value="1"/>
</dbReference>
<dbReference type="GO" id="GO:0005886">
    <property type="term" value="C:plasma membrane"/>
    <property type="evidence" value="ECO:0007669"/>
    <property type="project" value="UniProtKB-SubCell"/>
</dbReference>
<keyword evidence="21" id="KW-1185">Reference proteome</keyword>
<evidence type="ECO:0000256" key="5">
    <source>
        <dbReference type="ARBA" id="ARBA00022475"/>
    </source>
</evidence>
<dbReference type="SUPFAM" id="SSF52172">
    <property type="entry name" value="CheY-like"/>
    <property type="match status" value="2"/>
</dbReference>
<reference evidence="20 21" key="1">
    <citation type="submission" date="2018-12" db="EMBL/GenBank/DDBJ databases">
        <title>Lysinibacillus antri sp. nov., isolated from a cave soil.</title>
        <authorList>
            <person name="Narsing Rao M.P."/>
            <person name="Zhang H."/>
            <person name="Dong Z.-Y."/>
            <person name="Niu X.-K."/>
            <person name="Zhang K."/>
            <person name="Fang B.-Z."/>
            <person name="Kang Y.-Q."/>
            <person name="Xiao M."/>
            <person name="Li W.-J."/>
        </authorList>
    </citation>
    <scope>NUCLEOTIDE SEQUENCE [LARGE SCALE GENOMIC DNA]</scope>
    <source>
        <strain evidence="20 21">SYSU K30002</strain>
    </source>
</reference>
<dbReference type="InterPro" id="IPR029016">
    <property type="entry name" value="GAF-like_dom_sf"/>
</dbReference>
<evidence type="ECO:0000256" key="4">
    <source>
        <dbReference type="ARBA" id="ARBA00012438"/>
    </source>
</evidence>
<evidence type="ECO:0000256" key="16">
    <source>
        <dbReference type="SAM" id="Phobius"/>
    </source>
</evidence>
<evidence type="ECO:0000256" key="14">
    <source>
        <dbReference type="PROSITE-ProRule" id="PRU00169"/>
    </source>
</evidence>